<dbReference type="RefSeq" id="WP_065975153.1">
    <property type="nucleotide sequence ID" value="NZ_LWRY01000012.1"/>
</dbReference>
<sequence length="326" mass="36111">MKTIYMFDLDYTIKTATADLAASRKALVPVKKELRTWQPGRPEHDAATALQAELNKQIADFKKQIADAQRLKKNPEVLRRHEICEAVERLAKYGMALVRADSVSCYVNDAPGGKVEAATENTKNWNYYAKSFTFPKIEHDVVITVNPDWDKVVQDRDLEFLGGMLTLSAKPAHKGRNRKALDLAAQYDIVLFEATWMRKGRGFQVTTESGFIAVKYTSLGVIPSTAYHSESAMAAVEGSHRKFQNIDSLPMEVRDVPADAVATWADVAGVGACRAGVINWCNLVGIDHTAESVSLLDVVRGYYKNPAPEAKAIILRVLRSCPRKAA</sequence>
<name>A0A1C2IHT8_ACITH</name>
<dbReference type="EMBL" id="LWRY01000012">
    <property type="protein sequence ID" value="OCX75540.1"/>
    <property type="molecule type" value="Genomic_DNA"/>
</dbReference>
<accession>A0A1C2IHT8</accession>
<organism evidence="1 2">
    <name type="scientific">Acidithiobacillus thiooxidans</name>
    <name type="common">Thiobacillus thiooxidans</name>
    <dbReference type="NCBI Taxonomy" id="930"/>
    <lineage>
        <taxon>Bacteria</taxon>
        <taxon>Pseudomonadati</taxon>
        <taxon>Pseudomonadota</taxon>
        <taxon>Acidithiobacillia</taxon>
        <taxon>Acidithiobacillales</taxon>
        <taxon>Acidithiobacillaceae</taxon>
        <taxon>Acidithiobacillus</taxon>
    </lineage>
</organism>
<gene>
    <name evidence="1" type="ORF">A6M23_01985</name>
</gene>
<comment type="caution">
    <text evidence="1">The sequence shown here is derived from an EMBL/GenBank/DDBJ whole genome shotgun (WGS) entry which is preliminary data.</text>
</comment>
<evidence type="ECO:0000313" key="1">
    <source>
        <dbReference type="EMBL" id="OCX75540.1"/>
    </source>
</evidence>
<protein>
    <submittedName>
        <fullName evidence="1">Uncharacterized protein</fullName>
    </submittedName>
</protein>
<proteinExistence type="predicted"/>
<dbReference type="AlphaFoldDB" id="A0A1C2IHT8"/>
<evidence type="ECO:0000313" key="2">
    <source>
        <dbReference type="Proteomes" id="UP000095008"/>
    </source>
</evidence>
<keyword evidence="2" id="KW-1185">Reference proteome</keyword>
<dbReference type="Proteomes" id="UP000095008">
    <property type="component" value="Unassembled WGS sequence"/>
</dbReference>
<reference evidence="1" key="1">
    <citation type="journal article" date="2016" name="Int. J. Mol. Sci.">
        <title>Comparative genomics of the extreme acidophile Acidithiobacillus thiooxidans reveals intraspecific divergence and niche adaptation.</title>
        <authorList>
            <person name="Zhang X."/>
            <person name="Feng X."/>
            <person name="Tao J."/>
            <person name="Ma L."/>
            <person name="Xiao Y."/>
            <person name="Liang Y."/>
            <person name="Liu X."/>
            <person name="Yin H."/>
        </authorList>
    </citation>
    <scope>NUCLEOTIDE SEQUENCE [LARGE SCALE GENOMIC DNA]</scope>
    <source>
        <strain evidence="1">DXS-W</strain>
    </source>
</reference>
<dbReference type="OrthoDB" id="9157362at2"/>